<proteinExistence type="predicted"/>
<accession>A0AAD1Y9X4</accession>
<sequence length="249" mass="27489">MYLKLEKSHFRIRTILVVLLPFLTITIFALLRGTKTFDSIAGPNFGRCTVSDYIFLAAEIVILFILSGVNIMLLKREYQDKLSCGYQFVKGDIVWDSKSIVRFVLFAIIAGFISGAVGLSGGILFTPLFLDFGVPPTVASGTSMFMAMFATLSSTIMFMFNGYIIYDFAFWLAFFSVVGTAAGITIIGGAVKKSGKTQILVWLLAFVILASCIADGVVGLLETIDTPKGEMFKFRSYCPEDKANMFMYQ</sequence>
<organism evidence="6 7">
    <name type="scientific">Euplotes crassus</name>
    <dbReference type="NCBI Taxonomy" id="5936"/>
    <lineage>
        <taxon>Eukaryota</taxon>
        <taxon>Sar</taxon>
        <taxon>Alveolata</taxon>
        <taxon>Ciliophora</taxon>
        <taxon>Intramacronucleata</taxon>
        <taxon>Spirotrichea</taxon>
        <taxon>Hypotrichia</taxon>
        <taxon>Euplotida</taxon>
        <taxon>Euplotidae</taxon>
        <taxon>Moneuplotes</taxon>
    </lineage>
</organism>
<evidence type="ECO:0000256" key="5">
    <source>
        <dbReference type="SAM" id="Phobius"/>
    </source>
</evidence>
<feature type="transmembrane region" description="Helical" evidence="5">
    <location>
        <begin position="142"/>
        <end position="161"/>
    </location>
</feature>
<feature type="transmembrane region" description="Helical" evidence="5">
    <location>
        <begin position="12"/>
        <end position="33"/>
    </location>
</feature>
<dbReference type="PANTHER" id="PTHR14255">
    <property type="entry name" value="CEREBLON"/>
    <property type="match status" value="1"/>
</dbReference>
<dbReference type="GO" id="GO:0031464">
    <property type="term" value="C:Cul4A-RING E3 ubiquitin ligase complex"/>
    <property type="evidence" value="ECO:0007669"/>
    <property type="project" value="TreeGrafter"/>
</dbReference>
<comment type="caution">
    <text evidence="6">The sequence shown here is derived from an EMBL/GenBank/DDBJ whole genome shotgun (WGS) entry which is preliminary data.</text>
</comment>
<dbReference type="Proteomes" id="UP001295684">
    <property type="component" value="Unassembled WGS sequence"/>
</dbReference>
<evidence type="ECO:0000256" key="3">
    <source>
        <dbReference type="ARBA" id="ARBA00022989"/>
    </source>
</evidence>
<feature type="transmembrane region" description="Helical" evidence="5">
    <location>
        <begin position="168"/>
        <end position="187"/>
    </location>
</feature>
<keyword evidence="3 5" id="KW-1133">Transmembrane helix</keyword>
<dbReference type="InterPro" id="IPR002781">
    <property type="entry name" value="TM_pro_TauE-like"/>
</dbReference>
<comment type="subcellular location">
    <subcellularLocation>
        <location evidence="1">Membrane</location>
        <topology evidence="1">Multi-pass membrane protein</topology>
    </subcellularLocation>
</comment>
<name>A0AAD1Y9X4_EUPCR</name>
<protein>
    <submittedName>
        <fullName evidence="6">Uncharacterized protein</fullName>
    </submittedName>
</protein>
<dbReference type="AlphaFoldDB" id="A0AAD1Y9X4"/>
<dbReference type="Pfam" id="PF01925">
    <property type="entry name" value="TauE"/>
    <property type="match status" value="1"/>
</dbReference>
<evidence type="ECO:0000256" key="1">
    <source>
        <dbReference type="ARBA" id="ARBA00004141"/>
    </source>
</evidence>
<dbReference type="GO" id="GO:0016567">
    <property type="term" value="P:protein ubiquitination"/>
    <property type="evidence" value="ECO:0007669"/>
    <property type="project" value="TreeGrafter"/>
</dbReference>
<gene>
    <name evidence="6" type="ORF">ECRASSUSDP1_LOCUS28911</name>
</gene>
<feature type="transmembrane region" description="Helical" evidence="5">
    <location>
        <begin position="199"/>
        <end position="221"/>
    </location>
</feature>
<feature type="transmembrane region" description="Helical" evidence="5">
    <location>
        <begin position="103"/>
        <end position="130"/>
    </location>
</feature>
<dbReference type="GO" id="GO:0016020">
    <property type="term" value="C:membrane"/>
    <property type="evidence" value="ECO:0007669"/>
    <property type="project" value="UniProtKB-SubCell"/>
</dbReference>
<evidence type="ECO:0000313" key="7">
    <source>
        <dbReference type="Proteomes" id="UP001295684"/>
    </source>
</evidence>
<evidence type="ECO:0000313" key="6">
    <source>
        <dbReference type="EMBL" id="CAI2387282.1"/>
    </source>
</evidence>
<reference evidence="6" key="1">
    <citation type="submission" date="2023-07" db="EMBL/GenBank/DDBJ databases">
        <authorList>
            <consortium name="AG Swart"/>
            <person name="Singh M."/>
            <person name="Singh A."/>
            <person name="Seah K."/>
            <person name="Emmerich C."/>
        </authorList>
    </citation>
    <scope>NUCLEOTIDE SEQUENCE</scope>
    <source>
        <strain evidence="6">DP1</strain>
    </source>
</reference>
<feature type="transmembrane region" description="Helical" evidence="5">
    <location>
        <begin position="53"/>
        <end position="73"/>
    </location>
</feature>
<keyword evidence="4 5" id="KW-0472">Membrane</keyword>
<evidence type="ECO:0000256" key="2">
    <source>
        <dbReference type="ARBA" id="ARBA00022692"/>
    </source>
</evidence>
<dbReference type="EMBL" id="CAMPGE010029796">
    <property type="protein sequence ID" value="CAI2387282.1"/>
    <property type="molecule type" value="Genomic_DNA"/>
</dbReference>
<keyword evidence="2 5" id="KW-0812">Transmembrane</keyword>
<keyword evidence="7" id="KW-1185">Reference proteome</keyword>
<evidence type="ECO:0000256" key="4">
    <source>
        <dbReference type="ARBA" id="ARBA00023136"/>
    </source>
</evidence>
<dbReference type="PANTHER" id="PTHR14255:SF3">
    <property type="entry name" value="SULFITE EXPORTER TAUE_SAFE FAMILY PROTEIN 5-RELATED"/>
    <property type="match status" value="1"/>
</dbReference>